<dbReference type="Gene3D" id="3.40.50.1110">
    <property type="entry name" value="SGNH hydrolase"/>
    <property type="match status" value="1"/>
</dbReference>
<feature type="chain" id="PRO_5030720110" evidence="1">
    <location>
        <begin position="20"/>
        <end position="292"/>
    </location>
</feature>
<evidence type="ECO:0000313" key="2">
    <source>
        <dbReference type="EMBL" id="NML92758.1"/>
    </source>
</evidence>
<evidence type="ECO:0000256" key="1">
    <source>
        <dbReference type="SAM" id="SignalP"/>
    </source>
</evidence>
<dbReference type="AlphaFoldDB" id="A0A7Y0BM76"/>
<name>A0A7Y0BM76_9SPHN</name>
<organism evidence="2 3">
    <name type="scientific">Novosphingobium olei</name>
    <dbReference type="NCBI Taxonomy" id="2728851"/>
    <lineage>
        <taxon>Bacteria</taxon>
        <taxon>Pseudomonadati</taxon>
        <taxon>Pseudomonadota</taxon>
        <taxon>Alphaproteobacteria</taxon>
        <taxon>Sphingomonadales</taxon>
        <taxon>Sphingomonadaceae</taxon>
        <taxon>Novosphingobium</taxon>
    </lineage>
</organism>
<evidence type="ECO:0000313" key="3">
    <source>
        <dbReference type="Proteomes" id="UP000583556"/>
    </source>
</evidence>
<dbReference type="SUPFAM" id="SSF52266">
    <property type="entry name" value="SGNH hydrolase"/>
    <property type="match status" value="1"/>
</dbReference>
<reference evidence="2 3" key="1">
    <citation type="submission" date="2020-04" db="EMBL/GenBank/DDBJ databases">
        <title>Novosphingobium sp. TW-4 isolated from soil.</title>
        <authorList>
            <person name="Dahal R.H."/>
            <person name="Chaudhary D.K."/>
        </authorList>
    </citation>
    <scope>NUCLEOTIDE SEQUENCE [LARGE SCALE GENOMIC DNA]</scope>
    <source>
        <strain evidence="2 3">TW-4</strain>
    </source>
</reference>
<dbReference type="EMBL" id="JABBGM010000001">
    <property type="protein sequence ID" value="NML92758.1"/>
    <property type="molecule type" value="Genomic_DNA"/>
</dbReference>
<gene>
    <name evidence="2" type="ORF">HHL27_03595</name>
</gene>
<feature type="signal peptide" evidence="1">
    <location>
        <begin position="1"/>
        <end position="19"/>
    </location>
</feature>
<dbReference type="CDD" id="cd00229">
    <property type="entry name" value="SGNH_hydrolase"/>
    <property type="match status" value="1"/>
</dbReference>
<proteinExistence type="predicted"/>
<dbReference type="GO" id="GO:0016788">
    <property type="term" value="F:hydrolase activity, acting on ester bonds"/>
    <property type="evidence" value="ECO:0007669"/>
    <property type="project" value="UniProtKB-ARBA"/>
</dbReference>
<sequence>MAATLALTGAGAGASAAFAKTILFVGNSFTFGHGSPVRRYHPERVTDLNGEGVGGVPALFKTFAEQAGQEWHVSLETAGGQDLAFHLEKRATRIDRPWDVVVLQGFSTLNAALPGDPARHVSAAQALAKMMQQRNPAVTVRLVSTWPRADLAWRPGSPWSGKPIAALAETVASANRLAAEGPVRFGPSIPVGAAWLRAFETGVADPNPYDGIAYGQIDLWTWDHYHASTEGYYLEALVEFGAITGIDPRTLGPRERAADDLGLNPATVVRLQQIAAETLGHPATVAVPLRKR</sequence>
<keyword evidence="3" id="KW-1185">Reference proteome</keyword>
<comment type="caution">
    <text evidence="2">The sequence shown here is derived from an EMBL/GenBank/DDBJ whole genome shotgun (WGS) entry which is preliminary data.</text>
</comment>
<keyword evidence="2" id="KW-0378">Hydrolase</keyword>
<keyword evidence="1" id="KW-0732">Signal</keyword>
<protein>
    <submittedName>
        <fullName evidence="2">SGNH/GDSL hydrolase family protein</fullName>
    </submittedName>
</protein>
<dbReference type="InterPro" id="IPR036514">
    <property type="entry name" value="SGNH_hydro_sf"/>
</dbReference>
<dbReference type="Proteomes" id="UP000583556">
    <property type="component" value="Unassembled WGS sequence"/>
</dbReference>
<accession>A0A7Y0BM76</accession>